<dbReference type="SUPFAM" id="SSF53098">
    <property type="entry name" value="Ribonuclease H-like"/>
    <property type="match status" value="1"/>
</dbReference>
<proteinExistence type="predicted"/>
<evidence type="ECO:0000313" key="1">
    <source>
        <dbReference type="EMBL" id="CAK7905748.1"/>
    </source>
</evidence>
<dbReference type="AlphaFoldDB" id="A0AAV1T7I9"/>
<evidence type="ECO:0008006" key="3">
    <source>
        <dbReference type="Google" id="ProtNLM"/>
    </source>
</evidence>
<reference evidence="1" key="1">
    <citation type="submission" date="2024-01" db="EMBL/GenBank/DDBJ databases">
        <authorList>
            <person name="Webb A."/>
        </authorList>
    </citation>
    <scope>NUCLEOTIDE SEQUENCE</scope>
    <source>
        <strain evidence="1">Pm1</strain>
    </source>
</reference>
<evidence type="ECO:0000313" key="2">
    <source>
        <dbReference type="Proteomes" id="UP001162060"/>
    </source>
</evidence>
<sequence>MEHKTNATPPLKRTGRPAHPLWVHFHRGEKRNRYHYHAFCSYCVDRHGLDHVRPARGVSVDMLRHLENCSNRPPQVVLETAKKSSVARRERPKKAKKTANGLESTITRLGEHKSHALLLETVETTSRTADDVVVRTIGAADEAPVDQLVTAEATLCGTDGCVANRGDADEEIPLRLKSGPDAGHFSAGHGVAMFMKDQGRSDAMEKDADVMTRWRTSVLQTAVATGMPLSTFSNREFQELLQVLCPVKWESKEALSTVGSQAFVEETAAKLAQRQLDRVKEGMLNSTIKSGLTLSITCWHTPDLQHLAAFTLVNSNRDAACVRVEDLGGYALQHSSTDSGSDVSASMVAPLCPTQVLPLAHAIKDVLLDLNEKDICVIGIVADSAAVLSAAKRVRCHERWRSLLVLPCVSAILSSLAGSLLTHDVYIDAVGQLVELAAFFSNSRLQTSLCAISGEDNALIPLPTRNHWSSFVICLSKVLHFSDAMTVLCSSDEEGVSALVPLALRELVLGNSGQLWITLRRLAVLFAPLWEAFNLLFQSKPKLGEINHADDTDDGCATTVHEGLTLADTMYQLGRMSQQYAALAHTANADASSSKSDEETSVVARQLHELLDTMWQRYDLPTMVLAYVFDFHMDIGRLDNSNRALEWKAVASYFQHYCKRWFCQSQVCDGEIENGSAVLAPVSDGKVEAILAAYQLRQFPFDADTTSDYADVSSFYSFVSDSHPEISALCCRMYAVGLACADLRGIIRGIGFLPSVAQTTERPKQVERLLHVGYASSLKKTRRTGTSFGGSNILRELLQASRPEELLCSYDDWEAFSSDWRQLLDHEIAIDESERLQQNSSMNGHQNKNDDAVGVSLGQLFSGALPPLPAAVVVAPSPHDLTGSIAQASVAL</sequence>
<organism evidence="1 2">
    <name type="scientific">Peronospora matthiolae</name>
    <dbReference type="NCBI Taxonomy" id="2874970"/>
    <lineage>
        <taxon>Eukaryota</taxon>
        <taxon>Sar</taxon>
        <taxon>Stramenopiles</taxon>
        <taxon>Oomycota</taxon>
        <taxon>Peronosporomycetes</taxon>
        <taxon>Peronosporales</taxon>
        <taxon>Peronosporaceae</taxon>
        <taxon>Peronospora</taxon>
    </lineage>
</organism>
<dbReference type="EMBL" id="CAKLBY020000030">
    <property type="protein sequence ID" value="CAK7905748.1"/>
    <property type="molecule type" value="Genomic_DNA"/>
</dbReference>
<accession>A0AAV1T7I9</accession>
<dbReference type="InterPro" id="IPR012337">
    <property type="entry name" value="RNaseH-like_sf"/>
</dbReference>
<gene>
    <name evidence="1" type="ORF">PM001_LOCUS3170</name>
</gene>
<dbReference type="Proteomes" id="UP001162060">
    <property type="component" value="Unassembled WGS sequence"/>
</dbReference>
<comment type="caution">
    <text evidence="1">The sequence shown here is derived from an EMBL/GenBank/DDBJ whole genome shotgun (WGS) entry which is preliminary data.</text>
</comment>
<name>A0AAV1T7I9_9STRA</name>
<protein>
    <recommendedName>
        <fullName evidence="3">BED-type domain-containing protein</fullName>
    </recommendedName>
</protein>